<accession>A0ABQ7CB27</accession>
<evidence type="ECO:0000313" key="2">
    <source>
        <dbReference type="EMBL" id="KAF3549475.1"/>
    </source>
</evidence>
<evidence type="ECO:0008006" key="4">
    <source>
        <dbReference type="Google" id="ProtNLM"/>
    </source>
</evidence>
<dbReference type="EMBL" id="QGKV02000832">
    <property type="protein sequence ID" value="KAF3549475.1"/>
    <property type="molecule type" value="Genomic_DNA"/>
</dbReference>
<organism evidence="2 3">
    <name type="scientific">Brassica cretica</name>
    <name type="common">Mustard</name>
    <dbReference type="NCBI Taxonomy" id="69181"/>
    <lineage>
        <taxon>Eukaryota</taxon>
        <taxon>Viridiplantae</taxon>
        <taxon>Streptophyta</taxon>
        <taxon>Embryophyta</taxon>
        <taxon>Tracheophyta</taxon>
        <taxon>Spermatophyta</taxon>
        <taxon>Magnoliopsida</taxon>
        <taxon>eudicotyledons</taxon>
        <taxon>Gunneridae</taxon>
        <taxon>Pentapetalae</taxon>
        <taxon>rosids</taxon>
        <taxon>malvids</taxon>
        <taxon>Brassicales</taxon>
        <taxon>Brassicaceae</taxon>
        <taxon>Brassiceae</taxon>
        <taxon>Brassica</taxon>
    </lineage>
</organism>
<sequence>MVTPIETKRELVRFDHETGSYETGSGTLSMDSVLSVLDGWLENKPSLFVYLDGWEAGRQQGRSVWMDFQITKHRGRPVWSGKRTEDEPAVREAGSGPHTTPPFRANLVEDCPSRVRESVEFHLPVAGKVADSPPDGYFTCFEAYLMQCNLCFPLSEAIVRLFSCFGLSIGQVNPCGLQHVVGILMMSYERGMTFDIDHLEGLLMPKGSSATVQLSPQNHMAIIVGFVSNYHTWKKFFFFVRIDNASVEESCIPIHRTRWGQKVTNPLPPTPDGLYIVRDLLRGGPFFWATFTPKRVHRAVALHRSRFQPDLPVKEGAESSMDRFVPYEAPAERERSRTRKDKHIAVDDDAADGECFPENFLGDYLNSGELIDLDELLGSDFHVAERGSDKGPKFTMASRMVNGGLLLMNRALDASNQKARMAQFRAEMADKEIARLRDDWSVSRCIRSNSPLWRIGR</sequence>
<name>A0ABQ7CB27_BRACR</name>
<reference evidence="2 3" key="1">
    <citation type="journal article" date="2020" name="BMC Genomics">
        <title>Intraspecific diversification of the crop wild relative Brassica cretica Lam. using demographic model selection.</title>
        <authorList>
            <person name="Kioukis A."/>
            <person name="Michalopoulou V.A."/>
            <person name="Briers L."/>
            <person name="Pirintsos S."/>
            <person name="Studholme D.J."/>
            <person name="Pavlidis P."/>
            <person name="Sarris P.F."/>
        </authorList>
    </citation>
    <scope>NUCLEOTIDE SEQUENCE [LARGE SCALE GENOMIC DNA]</scope>
    <source>
        <strain evidence="3">cv. PFS-1207/04</strain>
    </source>
</reference>
<evidence type="ECO:0000256" key="1">
    <source>
        <dbReference type="SAM" id="MobiDB-lite"/>
    </source>
</evidence>
<evidence type="ECO:0000313" key="3">
    <source>
        <dbReference type="Proteomes" id="UP000266723"/>
    </source>
</evidence>
<feature type="region of interest" description="Disordered" evidence="1">
    <location>
        <begin position="78"/>
        <end position="103"/>
    </location>
</feature>
<proteinExistence type="predicted"/>
<protein>
    <recommendedName>
        <fullName evidence="4">Aminotransferase-like plant mobile domain-containing protein</fullName>
    </recommendedName>
</protein>
<dbReference type="PANTHER" id="PTHR31099:SF37">
    <property type="entry name" value="MYOSIN HEAVY CHAIN-LIKE PROTEIN"/>
    <property type="match status" value="1"/>
</dbReference>
<keyword evidence="3" id="KW-1185">Reference proteome</keyword>
<comment type="caution">
    <text evidence="2">The sequence shown here is derived from an EMBL/GenBank/DDBJ whole genome shotgun (WGS) entry which is preliminary data.</text>
</comment>
<dbReference type="Proteomes" id="UP000266723">
    <property type="component" value="Unassembled WGS sequence"/>
</dbReference>
<dbReference type="PANTHER" id="PTHR31099">
    <property type="entry name" value="OS06G0165300 PROTEIN"/>
    <property type="match status" value="1"/>
</dbReference>
<gene>
    <name evidence="2" type="ORF">DY000_02007195</name>
</gene>